<dbReference type="InterPro" id="IPR038698">
    <property type="entry name" value="PBP_Tp47_domC_sf"/>
</dbReference>
<dbReference type="STRING" id="33039.ERS852502_02629"/>
<keyword evidence="2" id="KW-0812">Transmembrane</keyword>
<evidence type="ECO:0000256" key="2">
    <source>
        <dbReference type="SAM" id="Phobius"/>
    </source>
</evidence>
<dbReference type="RefSeq" id="WP_015528121.1">
    <property type="nucleotide sequence ID" value="NC_021015.1"/>
</dbReference>
<evidence type="ECO:0000256" key="1">
    <source>
        <dbReference type="SAM" id="MobiDB-lite"/>
    </source>
</evidence>
<dbReference type="GO" id="GO:0016020">
    <property type="term" value="C:membrane"/>
    <property type="evidence" value="ECO:0007669"/>
    <property type="project" value="InterPro"/>
</dbReference>
<dbReference type="InterPro" id="IPR007329">
    <property type="entry name" value="FMN-bd"/>
</dbReference>
<protein>
    <submittedName>
        <fullName evidence="5">FMN-binding domain</fullName>
    </submittedName>
</protein>
<keyword evidence="2" id="KW-0472">Membrane</keyword>
<feature type="transmembrane region" description="Helical" evidence="2">
    <location>
        <begin position="1163"/>
        <end position="1183"/>
    </location>
</feature>
<dbReference type="Gene3D" id="1.20.1270.90">
    <property type="entry name" value="AF1782-like"/>
    <property type="match status" value="3"/>
</dbReference>
<keyword evidence="2" id="KW-1133">Transmembrane helix</keyword>
<dbReference type="Pfam" id="PF07554">
    <property type="entry name" value="FIVAR"/>
    <property type="match status" value="3"/>
</dbReference>
<organism evidence="5 6">
    <name type="scientific">[Ruminococcus] torques L2-14</name>
    <dbReference type="NCBI Taxonomy" id="657313"/>
    <lineage>
        <taxon>Bacteria</taxon>
        <taxon>Bacillati</taxon>
        <taxon>Bacillota</taxon>
        <taxon>Clostridia</taxon>
        <taxon>Lachnospirales</taxon>
        <taxon>Lachnospiraceae</taxon>
        <taxon>Mediterraneibacter</taxon>
    </lineage>
</organism>
<keyword evidence="3" id="KW-0732">Signal</keyword>
<dbReference type="HOGENOM" id="CLU_002917_0_0_9"/>
<dbReference type="PATRIC" id="fig|657313.3.peg.460"/>
<reference evidence="5 6" key="2">
    <citation type="submission" date="2010-03" db="EMBL/GenBank/DDBJ databases">
        <authorList>
            <person name="Pajon A."/>
        </authorList>
    </citation>
    <scope>NUCLEOTIDE SEQUENCE [LARGE SCALE GENOMIC DNA]</scope>
    <source>
        <strain evidence="5 6">L2-14</strain>
    </source>
</reference>
<dbReference type="InterPro" id="IPR038031">
    <property type="entry name" value="Tp47_mid_C_dom"/>
</dbReference>
<dbReference type="Pfam" id="PF04205">
    <property type="entry name" value="FMN_bind"/>
    <property type="match status" value="1"/>
</dbReference>
<dbReference type="InterPro" id="IPR029221">
    <property type="entry name" value="PBP-Tp47_A"/>
</dbReference>
<sequence>MKNKEMKVKAMSMAVAMSMVVGLCPSTIFAATGSQTAKDGTYTKTAHVARTAEDDENEDEWNEYDVEVSLKVEDGKFSAITVTPGEGYNAESDSYFAKAVSKSKGIQKMLVGKAATEDTINGWDSVSGATRTSKAVKEAALAAIKSANEAVTVDTTKLEAAITAAEALKEADYTADSWSAMQTKLTVAKAALKAKESQSAVDTAADELNTAVKALKKAEVAKETYVLMNIPYSEFYAADQVAGADSVSSATKAKTRSTLAAGSYHVNSDGTDITGITYPVKISDASVLKNYTQITDDSKLSITVNIKGKETTTEYNGKDALFESANYSYYILSETPSYYKEATVNADGSLSFSEVKGATAQKLSDASIDFTTDTKYGDYELDVNGLPKTVNTVYGVVISTKEGDNYGLRHLENIWKKTKLAWSTGFVTTSHGNTLDSKDYEKMMGQTINKITYYTDNGIYEIGADQYVPVKFNGTVAAENADVESGKVNLTVEGLPGDYQAEYTVEGLEDVQVKDGVLTYKTKGAEIGKYTLKVSDKSGKYADLTTDFELTKEAVPVVFNNESAALVAAEGYAAEDVTSYVKKIKSVTVDGIEYAATGKRAVKIIKEDGTIDTTAAPFKDAENGHGFKISVKATGYAKDYEFTYTLSQESEYTYAYVGLSWAEYWAAENVQAAGDTSSSDAKDSKGESDKGAFDTVTRATVNHGLHRGSFQCNAVIKAENGKEYAVEYWTDGTTAVLTDGSKITFNRGEITEESGATTKMTEYDVLGLKYVPVKVKTSDLDALKASYRVIENGSELAGGYSEKNLVSYTGLVANVTENTNGLKTATKNEDGSFSFSARVNNGSESGIKDQALKTAPTAEEAGLKVKEASGSYGEFLRVDLTGNYGDLGSNLQTVTWTYYGDDSTYTNVKATYGTKFAADNWMHKAMGIQLGLTDSLRCKLPEGTDGTGYWTITLTALGYNDVTYKFQATEENIVKESEDKTITTTELEAAIAKAEALKEAEYTAESWASMQMELQEAKDELKNPKTQATVDEAVSHLNAAVEALVKKEEPAAVDTSSLEKVISDAAALKEADYTVDSWKALQSALTDAKSALNAKESQEKVDKATDALNTAIKALVKNGNQAGSQNGSATPTVTKKAGTTTDGSASKGTSGSKAAKTGDPANVLGLLGLAFSSLGAGVGGFAWKRKRK</sequence>
<dbReference type="SUPFAM" id="SSF81986">
    <property type="entry name" value="Tp47 lipoprotein, middle and C-terminal domains"/>
    <property type="match status" value="1"/>
</dbReference>
<feature type="signal peptide" evidence="3">
    <location>
        <begin position="1"/>
        <end position="30"/>
    </location>
</feature>
<feature type="chain" id="PRO_5003060912" evidence="3">
    <location>
        <begin position="31"/>
        <end position="1188"/>
    </location>
</feature>
<feature type="compositionally biased region" description="Polar residues" evidence="1">
    <location>
        <begin position="1119"/>
        <end position="1128"/>
    </location>
</feature>
<evidence type="ECO:0000313" key="5">
    <source>
        <dbReference type="EMBL" id="CBL25492.1"/>
    </source>
</evidence>
<dbReference type="EMBL" id="FP929055">
    <property type="protein sequence ID" value="CBL25492.1"/>
    <property type="molecule type" value="Genomic_DNA"/>
</dbReference>
<feature type="region of interest" description="Disordered" evidence="1">
    <location>
        <begin position="1119"/>
        <end position="1157"/>
    </location>
</feature>
<proteinExistence type="predicted"/>
<evidence type="ECO:0000313" key="6">
    <source>
        <dbReference type="Proteomes" id="UP000008956"/>
    </source>
</evidence>
<dbReference type="GO" id="GO:0010181">
    <property type="term" value="F:FMN binding"/>
    <property type="evidence" value="ECO:0007669"/>
    <property type="project" value="InterPro"/>
</dbReference>
<dbReference type="InterPro" id="IPR029218">
    <property type="entry name" value="PBP-Tp47_dom_C"/>
</dbReference>
<dbReference type="Pfam" id="PF14888">
    <property type="entry name" value="PBP-Tp47_c"/>
    <property type="match status" value="1"/>
</dbReference>
<dbReference type="InterPro" id="IPR036154">
    <property type="entry name" value="Tp47_N_sf"/>
</dbReference>
<gene>
    <name evidence="5" type="ORF">RTO_07780</name>
</gene>
<dbReference type="Pfam" id="PF14889">
    <property type="entry name" value="PBP-Tp47_a"/>
    <property type="match status" value="1"/>
</dbReference>
<reference evidence="5 6" key="1">
    <citation type="submission" date="2010-03" db="EMBL/GenBank/DDBJ databases">
        <title>The genome sequence of Ruminococcus torques L2-14.</title>
        <authorList>
            <consortium name="metaHIT consortium -- http://www.metahit.eu/"/>
            <person name="Pajon A."/>
            <person name="Turner K."/>
            <person name="Parkhill J."/>
            <person name="Duncan S."/>
            <person name="Flint H."/>
        </authorList>
    </citation>
    <scope>NUCLEOTIDE SEQUENCE [LARGE SCALE GENOMIC DNA]</scope>
    <source>
        <strain evidence="5 6">L2-14</strain>
    </source>
</reference>
<dbReference type="SMART" id="SM00900">
    <property type="entry name" value="FMN_bind"/>
    <property type="match status" value="1"/>
</dbReference>
<dbReference type="Gene3D" id="3.90.1010.20">
    <property type="match status" value="1"/>
</dbReference>
<evidence type="ECO:0000256" key="3">
    <source>
        <dbReference type="SAM" id="SignalP"/>
    </source>
</evidence>
<dbReference type="KEGG" id="rto:RTO_07780"/>
<evidence type="ECO:0000259" key="4">
    <source>
        <dbReference type="SMART" id="SM00900"/>
    </source>
</evidence>
<dbReference type="Proteomes" id="UP000008956">
    <property type="component" value="Chromosome"/>
</dbReference>
<feature type="domain" description="FMN-binding" evidence="4">
    <location>
        <begin position="60"/>
        <end position="147"/>
    </location>
</feature>
<feature type="compositionally biased region" description="Low complexity" evidence="1">
    <location>
        <begin position="1129"/>
        <end position="1157"/>
    </location>
</feature>
<name>D4M2N0_9FIRM</name>
<dbReference type="Gene3D" id="2.60.40.1300">
    <property type="entry name" value="Penicillin-binding protein Tp47, domain C"/>
    <property type="match status" value="1"/>
</dbReference>
<accession>D4M2N0</accession>
<dbReference type="SUPFAM" id="SSF82220">
    <property type="entry name" value="Tp47 lipoprotein, N-terminal domain"/>
    <property type="match status" value="1"/>
</dbReference>
<dbReference type="AlphaFoldDB" id="D4M2N0"/>